<name>A0A922KYI3_DERFA</name>
<reference evidence="1" key="2">
    <citation type="journal article" date="2022" name="Res Sq">
        <title>Comparative Genomics Reveals Insights into the Divergent Evolution of Astigmatic Mites and Household Pest Adaptations.</title>
        <authorList>
            <person name="Xiong Q."/>
            <person name="Wan A.T.-Y."/>
            <person name="Liu X.-Y."/>
            <person name="Fung C.S.-H."/>
            <person name="Xiao X."/>
            <person name="Malainual N."/>
            <person name="Hou J."/>
            <person name="Wang L."/>
            <person name="Wang M."/>
            <person name="Yang K."/>
            <person name="Cui Y."/>
            <person name="Leung E."/>
            <person name="Nong W."/>
            <person name="Shin S.-K."/>
            <person name="Au S."/>
            <person name="Jeong K.Y."/>
            <person name="Chew F.T."/>
            <person name="Hui J."/>
            <person name="Leung T.F."/>
            <person name="Tungtrongchitr A."/>
            <person name="Zhong N."/>
            <person name="Liu Z."/>
            <person name="Tsui S."/>
        </authorList>
    </citation>
    <scope>NUCLEOTIDE SEQUENCE</scope>
    <source>
        <strain evidence="1">Derf</strain>
        <tissue evidence="1">Whole organism</tissue>
    </source>
</reference>
<organism evidence="1 2">
    <name type="scientific">Dermatophagoides farinae</name>
    <name type="common">American house dust mite</name>
    <dbReference type="NCBI Taxonomy" id="6954"/>
    <lineage>
        <taxon>Eukaryota</taxon>
        <taxon>Metazoa</taxon>
        <taxon>Ecdysozoa</taxon>
        <taxon>Arthropoda</taxon>
        <taxon>Chelicerata</taxon>
        <taxon>Arachnida</taxon>
        <taxon>Acari</taxon>
        <taxon>Acariformes</taxon>
        <taxon>Sarcoptiformes</taxon>
        <taxon>Astigmata</taxon>
        <taxon>Psoroptidia</taxon>
        <taxon>Analgoidea</taxon>
        <taxon>Pyroglyphidae</taxon>
        <taxon>Dermatophagoidinae</taxon>
        <taxon>Dermatophagoides</taxon>
    </lineage>
</organism>
<keyword evidence="2" id="KW-1185">Reference proteome</keyword>
<comment type="caution">
    <text evidence="1">The sequence shown here is derived from an EMBL/GenBank/DDBJ whole genome shotgun (WGS) entry which is preliminary data.</text>
</comment>
<dbReference type="EMBL" id="ASGP02000008">
    <property type="protein sequence ID" value="KAH9493274.1"/>
    <property type="molecule type" value="Genomic_DNA"/>
</dbReference>
<accession>A0A922KYI3</accession>
<reference evidence="1" key="1">
    <citation type="submission" date="2013-05" db="EMBL/GenBank/DDBJ databases">
        <authorList>
            <person name="Yim A.K.Y."/>
            <person name="Chan T.F."/>
            <person name="Ji K.M."/>
            <person name="Liu X.Y."/>
            <person name="Zhou J.W."/>
            <person name="Li R.Q."/>
            <person name="Yang K.Y."/>
            <person name="Li J."/>
            <person name="Li M."/>
            <person name="Law P.T.W."/>
            <person name="Wu Y.L."/>
            <person name="Cai Z.L."/>
            <person name="Qin H."/>
            <person name="Bao Y."/>
            <person name="Leung R.K.K."/>
            <person name="Ng P.K.S."/>
            <person name="Zou J."/>
            <person name="Zhong X.J."/>
            <person name="Ran P.X."/>
            <person name="Zhong N.S."/>
            <person name="Liu Z.G."/>
            <person name="Tsui S.K.W."/>
        </authorList>
    </citation>
    <scope>NUCLEOTIDE SEQUENCE</scope>
    <source>
        <strain evidence="1">Derf</strain>
        <tissue evidence="1">Whole organism</tissue>
    </source>
</reference>
<dbReference type="Proteomes" id="UP000790347">
    <property type="component" value="Unassembled WGS sequence"/>
</dbReference>
<gene>
    <name evidence="1" type="ORF">DERF_014035</name>
</gene>
<proteinExistence type="predicted"/>
<protein>
    <submittedName>
        <fullName evidence="1">Uncharacterized protein</fullName>
    </submittedName>
</protein>
<dbReference type="AlphaFoldDB" id="A0A922KYI3"/>
<sequence>MRVTFFFLAKIDISCIDDDDDDGPSVIDNGGADGHHFDDGDISFFDGIHKRSNQLSQLELFINYQWRNINSSYVQMNG</sequence>
<evidence type="ECO:0000313" key="2">
    <source>
        <dbReference type="Proteomes" id="UP000790347"/>
    </source>
</evidence>
<evidence type="ECO:0000313" key="1">
    <source>
        <dbReference type="EMBL" id="KAH9493274.1"/>
    </source>
</evidence>